<dbReference type="NCBIfam" id="TIGR02532">
    <property type="entry name" value="IV_pilin_GFxxxE"/>
    <property type="match status" value="1"/>
</dbReference>
<gene>
    <name evidence="1" type="ORF">C9I47_0731</name>
</gene>
<dbReference type="PROSITE" id="PS00409">
    <property type="entry name" value="PROKAR_NTER_METHYL"/>
    <property type="match status" value="1"/>
</dbReference>
<sequence length="225" mass="24606">MSAVPMGRRRGGGPRRASRGFTLIEVLLASVLLAAGLALAFATLTAATRTVHRGEAMAQRGERERAVLGFLRQRLSAARPVAFDMDQDTALPVRFIGEPDRVRFVADLPDYLGHGGPYQHDFRIESGDDGLRIVLALAVVQSSQTFEEPDPLPPERLVDRLEEARFRYRALDADGALSDWLDRWETSEQLPLLVEVTLVDADGRTWPPLVVALPQAGSLSGGVVL</sequence>
<proteinExistence type="predicted"/>
<evidence type="ECO:0000313" key="1">
    <source>
        <dbReference type="EMBL" id="AWV06452.1"/>
    </source>
</evidence>
<dbReference type="KEGG" id="lmb:C9I47_0731"/>
<protein>
    <submittedName>
        <fullName evidence="1">General secretion pathway protein GspJ</fullName>
    </submittedName>
</protein>
<dbReference type="RefSeq" id="WP_223250271.1">
    <property type="nucleotide sequence ID" value="NZ_CP029843.1"/>
</dbReference>
<dbReference type="Pfam" id="PF07963">
    <property type="entry name" value="N_methyl"/>
    <property type="match status" value="1"/>
</dbReference>
<reference evidence="1 2" key="1">
    <citation type="submission" date="2018-05" db="EMBL/GenBank/DDBJ databases">
        <title>The complete genome of Lysobacter maris HZ9B, a marine bacterium antagonistic against terrestrial plant pathogens.</title>
        <authorList>
            <person name="Zhang X.-Q."/>
        </authorList>
    </citation>
    <scope>NUCLEOTIDE SEQUENCE [LARGE SCALE GENOMIC DNA]</scope>
    <source>
        <strain evidence="1 2">HZ9B</strain>
    </source>
</reference>
<dbReference type="Proteomes" id="UP000249447">
    <property type="component" value="Chromosome"/>
</dbReference>
<dbReference type="InterPro" id="IPR012902">
    <property type="entry name" value="N_methyl_site"/>
</dbReference>
<keyword evidence="2" id="KW-1185">Reference proteome</keyword>
<dbReference type="AlphaFoldDB" id="A0A2U9T4F7"/>
<organism evidence="1 2">
    <name type="scientific">Marilutibacter maris</name>
    <dbReference type="NCBI Taxonomy" id="1605891"/>
    <lineage>
        <taxon>Bacteria</taxon>
        <taxon>Pseudomonadati</taxon>
        <taxon>Pseudomonadota</taxon>
        <taxon>Gammaproteobacteria</taxon>
        <taxon>Lysobacterales</taxon>
        <taxon>Lysobacteraceae</taxon>
        <taxon>Marilutibacter</taxon>
    </lineage>
</organism>
<evidence type="ECO:0000313" key="2">
    <source>
        <dbReference type="Proteomes" id="UP000249447"/>
    </source>
</evidence>
<dbReference type="EMBL" id="CP029843">
    <property type="protein sequence ID" value="AWV06452.1"/>
    <property type="molecule type" value="Genomic_DNA"/>
</dbReference>
<name>A0A2U9T4F7_9GAMM</name>
<accession>A0A2U9T4F7</accession>